<feature type="domain" description="N-acetyltransferase" evidence="1">
    <location>
        <begin position="5"/>
        <end position="148"/>
    </location>
</feature>
<dbReference type="EC" id="2.3.-.-" evidence="3"/>
<dbReference type="AlphaFoldDB" id="A0A250FZ28"/>
<dbReference type="InterPro" id="IPR016181">
    <property type="entry name" value="Acyl_CoA_acyltransferase"/>
</dbReference>
<evidence type="ECO:0000313" key="4">
    <source>
        <dbReference type="Proteomes" id="UP000217348"/>
    </source>
</evidence>
<dbReference type="CDD" id="cd04301">
    <property type="entry name" value="NAT_SF"/>
    <property type="match status" value="1"/>
</dbReference>
<dbReference type="OrthoDB" id="9797178at2"/>
<dbReference type="EMBL" id="JBJGWJ010000008">
    <property type="protein sequence ID" value="MFK8294184.1"/>
    <property type="molecule type" value="Genomic_DNA"/>
</dbReference>
<dbReference type="EMBL" id="CP022387">
    <property type="protein sequence ID" value="ATA89705.1"/>
    <property type="molecule type" value="Genomic_DNA"/>
</dbReference>
<dbReference type="RefSeq" id="WP_095896276.1">
    <property type="nucleotide sequence ID" value="NZ_BOPJ01000012.1"/>
</dbReference>
<dbReference type="Gene3D" id="3.40.630.30">
    <property type="match status" value="1"/>
</dbReference>
<dbReference type="InterPro" id="IPR000182">
    <property type="entry name" value="GNAT_dom"/>
</dbReference>
<gene>
    <name evidence="3" type="ORF">ACI76L_10350</name>
    <name evidence="2" type="ORF">CGC58_08185</name>
</gene>
<reference evidence="4" key="3">
    <citation type="submission" date="2017-06" db="EMBL/GenBank/DDBJ databases">
        <title>Capnocytophaga spp. assemblies.</title>
        <authorList>
            <person name="Gulvik C.A."/>
        </authorList>
    </citation>
    <scope>NUCLEOTIDE SEQUENCE [LARGE SCALE GENOMIC DNA]</scope>
    <source>
        <strain evidence="4">H2177</strain>
    </source>
</reference>
<dbReference type="Pfam" id="PF00583">
    <property type="entry name" value="Acetyltransf_1"/>
    <property type="match status" value="1"/>
</dbReference>
<dbReference type="PROSITE" id="PS51186">
    <property type="entry name" value="GNAT"/>
    <property type="match status" value="1"/>
</dbReference>
<dbReference type="Proteomes" id="UP000217348">
    <property type="component" value="Chromosome"/>
</dbReference>
<reference evidence="3" key="4">
    <citation type="submission" date="2024-10" db="EMBL/GenBank/DDBJ databases">
        <authorList>
            <person name="Bergman P."/>
            <person name="Andersson A.F."/>
            <person name="Zangenah S."/>
            <person name="Abbasi N."/>
        </authorList>
    </citation>
    <scope>NUCLEOTIDE SEQUENCE</scope>
    <source>
        <strain evidence="3">W5</strain>
    </source>
</reference>
<sequence length="148" mass="17263">MKLTIKIAKNTAEFKGLLWAYEDAFEWENFQIPKEDYLEKIIRDECCILLIAKQNNEVIGGLTAYLLHNYQIAKSMIYIYDFGIKKAFQNQGIGIQIIDFLKQYALENDIEEIFVSTEQNDNAQALAFYRKSGISEEFNTVNFNYFIA</sequence>
<dbReference type="SUPFAM" id="SSF55729">
    <property type="entry name" value="Acyl-CoA N-acyltransferases (Nat)"/>
    <property type="match status" value="1"/>
</dbReference>
<evidence type="ECO:0000313" key="2">
    <source>
        <dbReference type="EMBL" id="ATA89705.1"/>
    </source>
</evidence>
<name>A0A250FZ28_9FLAO</name>
<dbReference type="KEGG" id="csto:CGC58_08185"/>
<proteinExistence type="predicted"/>
<reference evidence="3 5" key="1">
    <citation type="journal article" date="2016" name="Sci. Rep.">
        <title>Whole genome sequencing identifies a novel species of the genus Capnocytophaga isolated from dog and cat bite wounds in humans.</title>
        <authorList>
            <person name="Zangenah S."/>
            <person name="Abbasi N."/>
            <person name="Andersson A.F."/>
            <person name="Bergman P."/>
        </authorList>
    </citation>
    <scope>NUCLEOTIDE SEQUENCE [LARGE SCALE GENOMIC DNA]</scope>
    <source>
        <strain evidence="3 5">W5</strain>
    </source>
</reference>
<dbReference type="GO" id="GO:0016747">
    <property type="term" value="F:acyltransferase activity, transferring groups other than amino-acyl groups"/>
    <property type="evidence" value="ECO:0007669"/>
    <property type="project" value="InterPro"/>
</dbReference>
<reference evidence="2" key="2">
    <citation type="journal article" date="2017" name="Genome Announc.">
        <title>Twelve Complete Reference Genomes of Clinical Isolates in the Capnocytophaga Genus.</title>
        <authorList>
            <person name="Villarma A."/>
            <person name="Gulvik C.A."/>
            <person name="Rowe L.A."/>
            <person name="Sheth M."/>
            <person name="Juieng P."/>
            <person name="Nicholson A.C."/>
            <person name="Loparev V.N."/>
            <person name="McQuiston J.R."/>
        </authorList>
    </citation>
    <scope>NUCLEOTIDE SEQUENCE</scope>
    <source>
        <strain evidence="2">H2177</strain>
    </source>
</reference>
<accession>A0A250FZ28</accession>
<organism evidence="2 4">
    <name type="scientific">Capnocytophaga stomatis</name>
    <dbReference type="NCBI Taxonomy" id="1848904"/>
    <lineage>
        <taxon>Bacteria</taxon>
        <taxon>Pseudomonadati</taxon>
        <taxon>Bacteroidota</taxon>
        <taxon>Flavobacteriia</taxon>
        <taxon>Flavobacteriales</taxon>
        <taxon>Flavobacteriaceae</taxon>
        <taxon>Capnocytophaga</taxon>
    </lineage>
</organism>
<evidence type="ECO:0000313" key="3">
    <source>
        <dbReference type="EMBL" id="MFK8294184.1"/>
    </source>
</evidence>
<evidence type="ECO:0000259" key="1">
    <source>
        <dbReference type="PROSITE" id="PS51186"/>
    </source>
</evidence>
<keyword evidence="5" id="KW-1185">Reference proteome</keyword>
<evidence type="ECO:0000313" key="5">
    <source>
        <dbReference type="Proteomes" id="UP001622370"/>
    </source>
</evidence>
<keyword evidence="2" id="KW-0808">Transferase</keyword>
<keyword evidence="3" id="KW-0012">Acyltransferase</keyword>
<dbReference type="Proteomes" id="UP001622370">
    <property type="component" value="Unassembled WGS sequence"/>
</dbReference>
<protein>
    <submittedName>
        <fullName evidence="2">AAC(3)-I family aminoglycoside 3-N-acetyltransferase</fullName>
    </submittedName>
    <submittedName>
        <fullName evidence="3">GNAT family N-acetyltransferase</fullName>
        <ecNumber evidence="3">2.3.-.-</ecNumber>
    </submittedName>
</protein>